<dbReference type="InterPro" id="IPR051133">
    <property type="entry name" value="Adapter_Engulfment-Domain"/>
</dbReference>
<reference evidence="3" key="4">
    <citation type="submission" date="2025-09" db="UniProtKB">
        <authorList>
            <consortium name="Ensembl"/>
        </authorList>
    </citation>
    <scope>IDENTIFICATION</scope>
    <source>
        <strain evidence="3">HSOK</strain>
    </source>
</reference>
<dbReference type="PANTHER" id="PTHR11232:SF79">
    <property type="entry name" value="PTB DOMAIN-CONTAINING ENGULFMENT ADAPTER PROTEIN 1"/>
    <property type="match status" value="1"/>
</dbReference>
<dbReference type="AlphaFoldDB" id="A0A3P9I7E3"/>
<feature type="region of interest" description="Disordered" evidence="1">
    <location>
        <begin position="135"/>
        <end position="155"/>
    </location>
</feature>
<evidence type="ECO:0000256" key="1">
    <source>
        <dbReference type="SAM" id="MobiDB-lite"/>
    </source>
</evidence>
<reference evidence="3 4" key="2">
    <citation type="submission" date="2017-04" db="EMBL/GenBank/DDBJ databases">
        <title>CpG methylation of centromeres and impact of large insertions on vertebrate speciation.</title>
        <authorList>
            <person name="Ichikawa K."/>
            <person name="Yoshimura J."/>
            <person name="Morishita S."/>
        </authorList>
    </citation>
    <scope>NUCLEOTIDE SEQUENCE</scope>
    <source>
        <strain evidence="3 4">HSOK</strain>
    </source>
</reference>
<sequence>SMDTSEDHKSLKKKGSELCLFLGRVEVVRSDGLQILEEAVYSLKTPDKYSSEKVTKNTKVLIFLSLGGIDILEHKTKFLLYQCPLSTVSFCAVLPSSPKVFGFVAKHPASDIYHCYLFQSKAYVSNPLQNNRNLETCDSMRHPDDETKNAGIGLQ</sequence>
<reference evidence="3" key="3">
    <citation type="submission" date="2025-08" db="UniProtKB">
        <authorList>
            <consortium name="Ensembl"/>
        </authorList>
    </citation>
    <scope>IDENTIFICATION</scope>
    <source>
        <strain evidence="3">HSOK</strain>
    </source>
</reference>
<dbReference type="CDD" id="cd00934">
    <property type="entry name" value="PTB"/>
    <property type="match status" value="1"/>
</dbReference>
<dbReference type="Proteomes" id="UP000265200">
    <property type="component" value="Chromosome 7"/>
</dbReference>
<feature type="compositionally biased region" description="Basic and acidic residues" evidence="1">
    <location>
        <begin position="138"/>
        <end position="148"/>
    </location>
</feature>
<dbReference type="Gene3D" id="2.30.29.30">
    <property type="entry name" value="Pleckstrin-homology domain (PH domain)/Phosphotyrosine-binding domain (PTB)"/>
    <property type="match status" value="1"/>
</dbReference>
<proteinExistence type="predicted"/>
<evidence type="ECO:0000313" key="4">
    <source>
        <dbReference type="Proteomes" id="UP000265200"/>
    </source>
</evidence>
<dbReference type="SUPFAM" id="SSF50729">
    <property type="entry name" value="PH domain-like"/>
    <property type="match status" value="1"/>
</dbReference>
<name>A0A3P9I7E3_ORYLA</name>
<accession>A0A3P9I7E3</accession>
<evidence type="ECO:0000313" key="3">
    <source>
        <dbReference type="Ensembl" id="ENSORLP00015015987.1"/>
    </source>
</evidence>
<dbReference type="Ensembl" id="ENSORLT00015024076.1">
    <property type="protein sequence ID" value="ENSORLP00015015987.1"/>
    <property type="gene ID" value="ENSORLG00015016962.1"/>
</dbReference>
<dbReference type="InterPro" id="IPR011993">
    <property type="entry name" value="PH-like_dom_sf"/>
</dbReference>
<protein>
    <recommendedName>
        <fullName evidence="2">PID domain-containing protein</fullName>
    </recommendedName>
</protein>
<feature type="domain" description="PID" evidence="2">
    <location>
        <begin position="21"/>
        <end position="120"/>
    </location>
</feature>
<reference key="1">
    <citation type="journal article" date="2007" name="Nature">
        <title>The medaka draft genome and insights into vertebrate genome evolution.</title>
        <authorList>
            <person name="Kasahara M."/>
            <person name="Naruse K."/>
            <person name="Sasaki S."/>
            <person name="Nakatani Y."/>
            <person name="Qu W."/>
            <person name="Ahsan B."/>
            <person name="Yamada T."/>
            <person name="Nagayasu Y."/>
            <person name="Doi K."/>
            <person name="Kasai Y."/>
            <person name="Jindo T."/>
            <person name="Kobayashi D."/>
            <person name="Shimada A."/>
            <person name="Toyoda A."/>
            <person name="Kuroki Y."/>
            <person name="Fujiyama A."/>
            <person name="Sasaki T."/>
            <person name="Shimizu A."/>
            <person name="Asakawa S."/>
            <person name="Shimizu N."/>
            <person name="Hashimoto S."/>
            <person name="Yang J."/>
            <person name="Lee Y."/>
            <person name="Matsushima K."/>
            <person name="Sugano S."/>
            <person name="Sakaizumi M."/>
            <person name="Narita T."/>
            <person name="Ohishi K."/>
            <person name="Haga S."/>
            <person name="Ohta F."/>
            <person name="Nomoto H."/>
            <person name="Nogata K."/>
            <person name="Morishita T."/>
            <person name="Endo T."/>
            <person name="Shin-I T."/>
            <person name="Takeda H."/>
            <person name="Morishita S."/>
            <person name="Kohara Y."/>
        </authorList>
    </citation>
    <scope>NUCLEOTIDE SEQUENCE [LARGE SCALE GENOMIC DNA]</scope>
    <source>
        <strain>Hd-rR</strain>
    </source>
</reference>
<dbReference type="PROSITE" id="PS01179">
    <property type="entry name" value="PID"/>
    <property type="match status" value="1"/>
</dbReference>
<dbReference type="InterPro" id="IPR006020">
    <property type="entry name" value="PTB/PI_dom"/>
</dbReference>
<dbReference type="PANTHER" id="PTHR11232">
    <property type="entry name" value="PHOSPHOTYROSINE INTERACTION DOMAIN-CONTAINING FAMILY MEMBER"/>
    <property type="match status" value="1"/>
</dbReference>
<organism evidence="3 4">
    <name type="scientific">Oryzias latipes</name>
    <name type="common">Japanese rice fish</name>
    <name type="synonym">Japanese killifish</name>
    <dbReference type="NCBI Taxonomy" id="8090"/>
    <lineage>
        <taxon>Eukaryota</taxon>
        <taxon>Metazoa</taxon>
        <taxon>Chordata</taxon>
        <taxon>Craniata</taxon>
        <taxon>Vertebrata</taxon>
        <taxon>Euteleostomi</taxon>
        <taxon>Actinopterygii</taxon>
        <taxon>Neopterygii</taxon>
        <taxon>Teleostei</taxon>
        <taxon>Neoteleostei</taxon>
        <taxon>Acanthomorphata</taxon>
        <taxon>Ovalentaria</taxon>
        <taxon>Atherinomorphae</taxon>
        <taxon>Beloniformes</taxon>
        <taxon>Adrianichthyidae</taxon>
        <taxon>Oryziinae</taxon>
        <taxon>Oryzias</taxon>
    </lineage>
</organism>
<dbReference type="Pfam" id="PF00640">
    <property type="entry name" value="PID"/>
    <property type="match status" value="1"/>
</dbReference>
<dbReference type="SMART" id="SM00462">
    <property type="entry name" value="PTB"/>
    <property type="match status" value="1"/>
</dbReference>
<evidence type="ECO:0000259" key="2">
    <source>
        <dbReference type="PROSITE" id="PS01179"/>
    </source>
</evidence>